<evidence type="ECO:0000256" key="4">
    <source>
        <dbReference type="ARBA" id="ARBA00022692"/>
    </source>
</evidence>
<dbReference type="PANTHER" id="PTHR43266:SF2">
    <property type="entry name" value="MAJOR FACILITATOR SUPERFAMILY (MFS) PROFILE DOMAIN-CONTAINING PROTEIN"/>
    <property type="match status" value="1"/>
</dbReference>
<feature type="transmembrane region" description="Helical" evidence="7">
    <location>
        <begin position="105"/>
        <end position="133"/>
    </location>
</feature>
<keyword evidence="3" id="KW-1003">Cell membrane</keyword>
<evidence type="ECO:0000256" key="3">
    <source>
        <dbReference type="ARBA" id="ARBA00022475"/>
    </source>
</evidence>
<reference evidence="9 10" key="1">
    <citation type="journal article" date="2021" name="Int. J. Syst. Evol. Microbiol.">
        <title>Amazonocrinis nigriterrae gen. nov., sp. nov., Atlanticothrix silvestris gen. nov., sp. nov. and Dendronalium phyllosphericum gen. nov., sp. nov., nostocacean cyanobacteria from Brazilian environments.</title>
        <authorList>
            <person name="Alvarenga D.O."/>
            <person name="Andreote A.P.D."/>
            <person name="Branco L.H.Z."/>
            <person name="Delbaje E."/>
            <person name="Cruz R.B."/>
            <person name="Varani A.M."/>
            <person name="Fiore M.F."/>
        </authorList>
    </citation>
    <scope>NUCLEOTIDE SEQUENCE [LARGE SCALE GENOMIC DNA]</scope>
    <source>
        <strain evidence="9 10">CENA67</strain>
    </source>
</reference>
<feature type="transmembrane region" description="Helical" evidence="7">
    <location>
        <begin position="287"/>
        <end position="306"/>
    </location>
</feature>
<evidence type="ECO:0000256" key="2">
    <source>
        <dbReference type="ARBA" id="ARBA00022448"/>
    </source>
</evidence>
<keyword evidence="6 7" id="KW-0472">Membrane</keyword>
<name>A0A8J7HVZ0_9NOST</name>
<keyword evidence="4 7" id="KW-0812">Transmembrane</keyword>
<evidence type="ECO:0000259" key="8">
    <source>
        <dbReference type="PROSITE" id="PS50850"/>
    </source>
</evidence>
<dbReference type="InterPro" id="IPR020846">
    <property type="entry name" value="MFS_dom"/>
</dbReference>
<keyword evidence="10" id="KW-1185">Reference proteome</keyword>
<dbReference type="Proteomes" id="UP000632766">
    <property type="component" value="Unassembled WGS sequence"/>
</dbReference>
<feature type="transmembrane region" description="Helical" evidence="7">
    <location>
        <begin position="77"/>
        <end position="99"/>
    </location>
</feature>
<feature type="transmembrane region" description="Helical" evidence="7">
    <location>
        <begin position="177"/>
        <end position="195"/>
    </location>
</feature>
<evidence type="ECO:0000256" key="5">
    <source>
        <dbReference type="ARBA" id="ARBA00022989"/>
    </source>
</evidence>
<dbReference type="PANTHER" id="PTHR43266">
    <property type="entry name" value="MACROLIDE-EFFLUX PROTEIN"/>
    <property type="match status" value="1"/>
</dbReference>
<evidence type="ECO:0000256" key="7">
    <source>
        <dbReference type="SAM" id="Phobius"/>
    </source>
</evidence>
<dbReference type="EMBL" id="JAECZC010000024">
    <property type="protein sequence ID" value="MBH8563369.1"/>
    <property type="molecule type" value="Genomic_DNA"/>
</dbReference>
<feature type="transmembrane region" description="Helical" evidence="7">
    <location>
        <begin position="400"/>
        <end position="421"/>
    </location>
</feature>
<proteinExistence type="predicted"/>
<dbReference type="CDD" id="cd06173">
    <property type="entry name" value="MFS_MefA_like"/>
    <property type="match status" value="1"/>
</dbReference>
<dbReference type="InterPro" id="IPR011701">
    <property type="entry name" value="MFS"/>
</dbReference>
<dbReference type="SUPFAM" id="SSF103473">
    <property type="entry name" value="MFS general substrate transporter"/>
    <property type="match status" value="1"/>
</dbReference>
<feature type="transmembrane region" description="Helical" evidence="7">
    <location>
        <begin position="225"/>
        <end position="251"/>
    </location>
</feature>
<dbReference type="RefSeq" id="WP_198125259.1">
    <property type="nucleotide sequence ID" value="NZ_JAECZC010000024.1"/>
</dbReference>
<sequence>MAKTTTIPKLQVFIIIWLGQIISLFGSGLTGFALGVWVYQQTASTTLLGLVSLFTALPGILLSPIAGAFVDRAERRWIMILSSCGGGLATFFLALLSLADKLNVWHIYIGMSVISVCSTLQYLAASAAITLLVPKRHLGRASGMVQIGEASARVFAPALAGLLVLNLHIQGVLLIDFASYVFAIVTLLFIQFPEVKNTIEDRAKKASLLEETIYGWTYILNHPGLLALLLFFALGNFVLGMGTVLVTPMLLAFTSPAVLGNVLSTGGSGMFIGSIVMSVWGGPKKRVYGMFCFGLLQGVCIILLGLRPSIPLIAVAAFGVFFSVPIITACSQAIWQSKVAPEIQGRVFAVRRMIAWSSFPLAYLLAGPLADYVFEPLLASDGLLANSVGRIVGVGHGRGIGLLFIVLGIITVIVTISGYLYKPLRTVEKEMPNLILTK</sequence>
<feature type="transmembrane region" description="Helical" evidence="7">
    <location>
        <begin position="312"/>
        <end position="334"/>
    </location>
</feature>
<dbReference type="PROSITE" id="PS50850">
    <property type="entry name" value="MFS"/>
    <property type="match status" value="1"/>
</dbReference>
<feature type="transmembrane region" description="Helical" evidence="7">
    <location>
        <begin position="257"/>
        <end position="280"/>
    </location>
</feature>
<accession>A0A8J7HVZ0</accession>
<dbReference type="GO" id="GO:0022857">
    <property type="term" value="F:transmembrane transporter activity"/>
    <property type="evidence" value="ECO:0007669"/>
    <property type="project" value="InterPro"/>
</dbReference>
<evidence type="ECO:0000256" key="6">
    <source>
        <dbReference type="ARBA" id="ARBA00023136"/>
    </source>
</evidence>
<evidence type="ECO:0000256" key="1">
    <source>
        <dbReference type="ARBA" id="ARBA00004651"/>
    </source>
</evidence>
<gene>
    <name evidence="9" type="ORF">I8748_14430</name>
</gene>
<feature type="transmembrane region" description="Helical" evidence="7">
    <location>
        <begin position="354"/>
        <end position="374"/>
    </location>
</feature>
<dbReference type="GO" id="GO:0005886">
    <property type="term" value="C:plasma membrane"/>
    <property type="evidence" value="ECO:0007669"/>
    <property type="project" value="UniProtKB-SubCell"/>
</dbReference>
<organism evidence="9 10">
    <name type="scientific">Amazonocrinis nigriterrae CENA67</name>
    <dbReference type="NCBI Taxonomy" id="2794033"/>
    <lineage>
        <taxon>Bacteria</taxon>
        <taxon>Bacillati</taxon>
        <taxon>Cyanobacteriota</taxon>
        <taxon>Cyanophyceae</taxon>
        <taxon>Nostocales</taxon>
        <taxon>Nostocaceae</taxon>
        <taxon>Amazonocrinis</taxon>
        <taxon>Amazonocrinis nigriterrae</taxon>
    </lineage>
</organism>
<dbReference type="InterPro" id="IPR036259">
    <property type="entry name" value="MFS_trans_sf"/>
</dbReference>
<keyword evidence="5 7" id="KW-1133">Transmembrane helix</keyword>
<dbReference type="Pfam" id="PF07690">
    <property type="entry name" value="MFS_1"/>
    <property type="match status" value="1"/>
</dbReference>
<feature type="transmembrane region" description="Helical" evidence="7">
    <location>
        <begin position="154"/>
        <end position="171"/>
    </location>
</feature>
<feature type="transmembrane region" description="Helical" evidence="7">
    <location>
        <begin position="12"/>
        <end position="39"/>
    </location>
</feature>
<evidence type="ECO:0000313" key="9">
    <source>
        <dbReference type="EMBL" id="MBH8563369.1"/>
    </source>
</evidence>
<feature type="transmembrane region" description="Helical" evidence="7">
    <location>
        <begin position="45"/>
        <end position="70"/>
    </location>
</feature>
<keyword evidence="2" id="KW-0813">Transport</keyword>
<dbReference type="AlphaFoldDB" id="A0A8J7HVZ0"/>
<protein>
    <submittedName>
        <fullName evidence="9">MFS transporter</fullName>
    </submittedName>
</protein>
<dbReference type="Gene3D" id="1.20.1250.20">
    <property type="entry name" value="MFS general substrate transporter like domains"/>
    <property type="match status" value="1"/>
</dbReference>
<comment type="caution">
    <text evidence="9">The sequence shown here is derived from an EMBL/GenBank/DDBJ whole genome shotgun (WGS) entry which is preliminary data.</text>
</comment>
<feature type="domain" description="Major facilitator superfamily (MFS) profile" evidence="8">
    <location>
        <begin position="12"/>
        <end position="426"/>
    </location>
</feature>
<evidence type="ECO:0000313" key="10">
    <source>
        <dbReference type="Proteomes" id="UP000632766"/>
    </source>
</evidence>
<comment type="subcellular location">
    <subcellularLocation>
        <location evidence="1">Cell membrane</location>
        <topology evidence="1">Multi-pass membrane protein</topology>
    </subcellularLocation>
</comment>